<feature type="region of interest" description="Disordered" evidence="1">
    <location>
        <begin position="249"/>
        <end position="335"/>
    </location>
</feature>
<dbReference type="Proteomes" id="UP001497516">
    <property type="component" value="Chromosome 9"/>
</dbReference>
<feature type="domain" description="Zinc knuckle CX2CX4HX4C" evidence="2">
    <location>
        <begin position="201"/>
        <end position="225"/>
    </location>
</feature>
<dbReference type="EMBL" id="OZ034822">
    <property type="protein sequence ID" value="CAL1413728.1"/>
    <property type="molecule type" value="Genomic_DNA"/>
</dbReference>
<evidence type="ECO:0000256" key="1">
    <source>
        <dbReference type="SAM" id="MobiDB-lite"/>
    </source>
</evidence>
<feature type="compositionally biased region" description="Basic and acidic residues" evidence="1">
    <location>
        <begin position="267"/>
        <end position="282"/>
    </location>
</feature>
<dbReference type="InterPro" id="IPR040256">
    <property type="entry name" value="At4g02000-like"/>
</dbReference>
<gene>
    <name evidence="3" type="ORF">LTRI10_LOCUS52937</name>
</gene>
<dbReference type="InterPro" id="IPR025836">
    <property type="entry name" value="Zn_knuckle_CX2CX4HX4C"/>
</dbReference>
<feature type="compositionally biased region" description="Basic and acidic residues" evidence="1">
    <location>
        <begin position="321"/>
        <end position="331"/>
    </location>
</feature>
<accession>A0AAV2GV80</accession>
<evidence type="ECO:0000313" key="3">
    <source>
        <dbReference type="EMBL" id="CAL1413728.1"/>
    </source>
</evidence>
<reference evidence="3 4" key="1">
    <citation type="submission" date="2024-04" db="EMBL/GenBank/DDBJ databases">
        <authorList>
            <person name="Fracassetti M."/>
        </authorList>
    </citation>
    <scope>NUCLEOTIDE SEQUENCE [LARGE SCALE GENOMIC DNA]</scope>
</reference>
<feature type="region of interest" description="Disordered" evidence="1">
    <location>
        <begin position="1"/>
        <end position="27"/>
    </location>
</feature>
<dbReference type="AlphaFoldDB" id="A0AAV2GV80"/>
<feature type="compositionally biased region" description="Low complexity" evidence="1">
    <location>
        <begin position="9"/>
        <end position="18"/>
    </location>
</feature>
<dbReference type="Pfam" id="PF14392">
    <property type="entry name" value="zf-CCHC_4"/>
    <property type="match status" value="1"/>
</dbReference>
<name>A0AAV2GV80_9ROSI</name>
<organism evidence="3 4">
    <name type="scientific">Linum trigynum</name>
    <dbReference type="NCBI Taxonomy" id="586398"/>
    <lineage>
        <taxon>Eukaryota</taxon>
        <taxon>Viridiplantae</taxon>
        <taxon>Streptophyta</taxon>
        <taxon>Embryophyta</taxon>
        <taxon>Tracheophyta</taxon>
        <taxon>Spermatophyta</taxon>
        <taxon>Magnoliopsida</taxon>
        <taxon>eudicotyledons</taxon>
        <taxon>Gunneridae</taxon>
        <taxon>Pentapetalae</taxon>
        <taxon>rosids</taxon>
        <taxon>fabids</taxon>
        <taxon>Malpighiales</taxon>
        <taxon>Linaceae</taxon>
        <taxon>Linum</taxon>
    </lineage>
</organism>
<proteinExistence type="predicted"/>
<keyword evidence="4" id="KW-1185">Reference proteome</keyword>
<dbReference type="PANTHER" id="PTHR31286:SF167">
    <property type="entry name" value="OS09G0268800 PROTEIN"/>
    <property type="match status" value="1"/>
</dbReference>
<evidence type="ECO:0000259" key="2">
    <source>
        <dbReference type="Pfam" id="PF14392"/>
    </source>
</evidence>
<sequence>MAPNRPTAGGIISSSSRGRGSHPILTSTGGRGISMILGKMLTENKVAVAKAAGAARYAWGSYGEVNIQPTETPNLFIFTFNKTAIRDKVWMDRPWSLSNTLTAIEKYSGRGKPKDVPIVKVAMWVQIHGLHHNQRNERNMEAIGSSYFLELFDLDRASLDYAGYRRFRRILVEVDLREPVPTGFDFPFLDETTGIDYCDEITFKYERLVELCYFCGRIGHNWPTCWRMNEERKKNGVAHLSEIYNSSLKAGIDSPHRPSSTNFRVSGESKGKHSSMGEREGSRSGGGYRRGEEGAGGSAEEIGNQSERSHRVPPGFTIPRIENHQSQKEAQAKQGRLKGRFRVEMGARNLASDMDRGWKRVTRSNVVKRRRWKLPLPLGRVNRRHQGCSLVKLARSL</sequence>
<evidence type="ECO:0000313" key="4">
    <source>
        <dbReference type="Proteomes" id="UP001497516"/>
    </source>
</evidence>
<protein>
    <recommendedName>
        <fullName evidence="2">Zinc knuckle CX2CX4HX4C domain-containing protein</fullName>
    </recommendedName>
</protein>
<dbReference type="PANTHER" id="PTHR31286">
    <property type="entry name" value="GLYCINE-RICH CELL WALL STRUCTURAL PROTEIN 1.8-LIKE"/>
    <property type="match status" value="1"/>
</dbReference>